<dbReference type="EC" id="3.2.1.177" evidence="5"/>
<dbReference type="SUPFAM" id="SSF51011">
    <property type="entry name" value="Glycosyl hydrolase domain"/>
    <property type="match status" value="1"/>
</dbReference>
<dbReference type="AlphaFoldDB" id="A0A6J6I2N5"/>
<proteinExistence type="inferred from homology"/>
<dbReference type="InterPro" id="IPR050985">
    <property type="entry name" value="Alpha-glycosidase_related"/>
</dbReference>
<comment type="catalytic activity">
    <reaction evidence="4">
        <text>Hydrolysis of terminal, non-reducing alpha-D-xylose residues with release of alpha-D-xylose.</text>
        <dbReference type="EC" id="3.2.1.177"/>
    </reaction>
</comment>
<dbReference type="Gene3D" id="2.60.40.1760">
    <property type="entry name" value="glycosyl hydrolase (family 31)"/>
    <property type="match status" value="1"/>
</dbReference>
<keyword evidence="3" id="KW-0326">Glycosidase</keyword>
<dbReference type="Gene3D" id="3.20.20.80">
    <property type="entry name" value="Glycosidases"/>
    <property type="match status" value="1"/>
</dbReference>
<accession>A0A6J6I2N5</accession>
<dbReference type="InterPro" id="IPR048395">
    <property type="entry name" value="Glyco_hydro_31_C"/>
</dbReference>
<dbReference type="Pfam" id="PF13802">
    <property type="entry name" value="Gal_mutarotas_2"/>
    <property type="match status" value="1"/>
</dbReference>
<dbReference type="InterPro" id="IPR011013">
    <property type="entry name" value="Gal_mutarotase_sf_dom"/>
</dbReference>
<evidence type="ECO:0000256" key="2">
    <source>
        <dbReference type="ARBA" id="ARBA00022801"/>
    </source>
</evidence>
<organism evidence="9">
    <name type="scientific">freshwater metagenome</name>
    <dbReference type="NCBI Taxonomy" id="449393"/>
    <lineage>
        <taxon>unclassified sequences</taxon>
        <taxon>metagenomes</taxon>
        <taxon>ecological metagenomes</taxon>
    </lineage>
</organism>
<dbReference type="Pfam" id="PF21365">
    <property type="entry name" value="Glyco_hydro_31_3rd"/>
    <property type="match status" value="1"/>
</dbReference>
<keyword evidence="2" id="KW-0378">Hydrolase</keyword>
<gene>
    <name evidence="9" type="ORF">UFOPK1909_00404</name>
</gene>
<evidence type="ECO:0000256" key="4">
    <source>
        <dbReference type="ARBA" id="ARBA00052064"/>
    </source>
</evidence>
<name>A0A6J6I2N5_9ZZZZ</name>
<dbReference type="CDD" id="cd14752">
    <property type="entry name" value="GH31_N"/>
    <property type="match status" value="1"/>
</dbReference>
<dbReference type="EMBL" id="CAEZVD010000024">
    <property type="protein sequence ID" value="CAB4618883.1"/>
    <property type="molecule type" value="Genomic_DNA"/>
</dbReference>
<dbReference type="CDD" id="cd06593">
    <property type="entry name" value="GH31_xylosidase_YicI"/>
    <property type="match status" value="1"/>
</dbReference>
<evidence type="ECO:0000313" key="9">
    <source>
        <dbReference type="EMBL" id="CAB4618883.1"/>
    </source>
</evidence>
<dbReference type="GO" id="GO:0030246">
    <property type="term" value="F:carbohydrate binding"/>
    <property type="evidence" value="ECO:0007669"/>
    <property type="project" value="InterPro"/>
</dbReference>
<dbReference type="SUPFAM" id="SSF74650">
    <property type="entry name" value="Galactose mutarotase-like"/>
    <property type="match status" value="1"/>
</dbReference>
<dbReference type="Pfam" id="PF01055">
    <property type="entry name" value="Glyco_hydro_31_2nd"/>
    <property type="match status" value="1"/>
</dbReference>
<feature type="domain" description="Glycosyl hydrolase family 31 C-terminal" evidence="8">
    <location>
        <begin position="584"/>
        <end position="669"/>
    </location>
</feature>
<sequence>MKFTNGFWLLREGVSLSKAVQVQRIDNTNDSLDVLYATRKVEHRGQTLNIGTVNVSIDAAADDVIRVKVSHHKGGKAPLKFEVTRSAAKTSVTETDAEISFTAGDLTARVSKSDFKIDWLGHGKVIATQGDKGLFYATSPEQAADGATKHISAQMPISVGEQIYGLGERFTSFVKNGQSVDIFNEDPGTSSEQAYKNVPFYLSNKGYGVFVNHTGRVSFEVGSETVNKVQFSVAGEELEYFVIYGPTPKEILRKYTALTGRAPLLPKWSFGLWLSTSFVTDYDEKTVSSFIEGMRERDIPLSVFHFDCFWMREYQWCDFQWDPRVFPDPQGMLSRLKKDGLRISLWINPYIGQASPLFAEAAELGYLLKRADGSVWQWDLWQAGNAIVDFTNPAARKWFQSKLRPLLEMGVDCFKTDFGERIPTDVVYFDGSDAEQMHNLYTQLYNETVWEILREYRKDDAILFARSATAGGQKMPVHWGGDNTSTFESMAESLRGGLSLGLSGFGYWSHDIGGFEGNPDPAVFKRWVPFGLLSSHSRLHGNESVRVPWAFDEEAVAVTRKFTKLKASLMPYLYETAHTVTNEGTPMMRAMILEFPDDRTCHNLDAQYMLGPSLLVAPVFNAEGTVQFYLPAGNWTNFFTGDVVAGGRWVSEQHGFDSIPLYVREGATIKTGRDDTFDYEF</sequence>
<dbReference type="SUPFAM" id="SSF51445">
    <property type="entry name" value="(Trans)glycosidases"/>
    <property type="match status" value="1"/>
</dbReference>
<dbReference type="InterPro" id="IPR017853">
    <property type="entry name" value="GH"/>
</dbReference>
<dbReference type="FunFam" id="3.20.20.80:FF:000053">
    <property type="entry name" value="Alpha-xylosidase YicI"/>
    <property type="match status" value="1"/>
</dbReference>
<protein>
    <recommendedName>
        <fullName evidence="5">alpha-D-xyloside xylohydrolase</fullName>
        <ecNumber evidence="5">3.2.1.177</ecNumber>
    </recommendedName>
</protein>
<evidence type="ECO:0000259" key="8">
    <source>
        <dbReference type="Pfam" id="PF21365"/>
    </source>
</evidence>
<evidence type="ECO:0000256" key="1">
    <source>
        <dbReference type="ARBA" id="ARBA00007806"/>
    </source>
</evidence>
<dbReference type="Gene3D" id="2.60.40.1180">
    <property type="entry name" value="Golgi alpha-mannosidase II"/>
    <property type="match status" value="1"/>
</dbReference>
<dbReference type="InterPro" id="IPR025887">
    <property type="entry name" value="Glyco_hydro_31_N_dom"/>
</dbReference>
<comment type="similarity">
    <text evidence="1">Belongs to the glycosyl hydrolase 31 family.</text>
</comment>
<evidence type="ECO:0000256" key="3">
    <source>
        <dbReference type="ARBA" id="ARBA00023295"/>
    </source>
</evidence>
<dbReference type="PANTHER" id="PTHR43053:SF4">
    <property type="entry name" value="MYOGENESIS-REGULATING GLYCOSIDASE"/>
    <property type="match status" value="1"/>
</dbReference>
<dbReference type="PANTHER" id="PTHR43053">
    <property type="entry name" value="GLYCOSIDASE FAMILY 31"/>
    <property type="match status" value="1"/>
</dbReference>
<dbReference type="NCBIfam" id="NF007940">
    <property type="entry name" value="PRK10658.1"/>
    <property type="match status" value="1"/>
</dbReference>
<reference evidence="9" key="1">
    <citation type="submission" date="2020-05" db="EMBL/GenBank/DDBJ databases">
        <authorList>
            <person name="Chiriac C."/>
            <person name="Salcher M."/>
            <person name="Ghai R."/>
            <person name="Kavagutti S V."/>
        </authorList>
    </citation>
    <scope>NUCLEOTIDE SEQUENCE</scope>
</reference>
<dbReference type="GO" id="GO:0005975">
    <property type="term" value="P:carbohydrate metabolic process"/>
    <property type="evidence" value="ECO:0007669"/>
    <property type="project" value="InterPro"/>
</dbReference>
<dbReference type="InterPro" id="IPR013780">
    <property type="entry name" value="Glyco_hydro_b"/>
</dbReference>
<dbReference type="InterPro" id="IPR000322">
    <property type="entry name" value="Glyco_hydro_31_TIM"/>
</dbReference>
<feature type="domain" description="Glycoside hydrolase family 31 TIM barrel" evidence="6">
    <location>
        <begin position="263"/>
        <end position="575"/>
    </location>
</feature>
<evidence type="ECO:0000256" key="5">
    <source>
        <dbReference type="ARBA" id="ARBA00066962"/>
    </source>
</evidence>
<dbReference type="GO" id="GO:0061634">
    <property type="term" value="F:alpha-D-xyloside xylohydrolase"/>
    <property type="evidence" value="ECO:0007669"/>
    <property type="project" value="UniProtKB-EC"/>
</dbReference>
<feature type="domain" description="Glycoside hydrolase family 31 N-terminal" evidence="7">
    <location>
        <begin position="55"/>
        <end position="220"/>
    </location>
</feature>
<evidence type="ECO:0000259" key="6">
    <source>
        <dbReference type="Pfam" id="PF01055"/>
    </source>
</evidence>
<evidence type="ECO:0000259" key="7">
    <source>
        <dbReference type="Pfam" id="PF13802"/>
    </source>
</evidence>